<dbReference type="Pfam" id="PF00689">
    <property type="entry name" value="Cation_ATPase_C"/>
    <property type="match status" value="1"/>
</dbReference>
<keyword evidence="6" id="KW-0067">ATP-binding</keyword>
<dbReference type="Pfam" id="PF00122">
    <property type="entry name" value="E1-E2_ATPase"/>
    <property type="match status" value="1"/>
</dbReference>
<feature type="transmembrane region" description="Helical" evidence="12">
    <location>
        <begin position="284"/>
        <end position="310"/>
    </location>
</feature>
<evidence type="ECO:0000256" key="2">
    <source>
        <dbReference type="ARBA" id="ARBA00005675"/>
    </source>
</evidence>
<evidence type="ECO:0000256" key="9">
    <source>
        <dbReference type="ARBA" id="ARBA00023136"/>
    </source>
</evidence>
<feature type="compositionally biased region" description="Basic and acidic residues" evidence="11">
    <location>
        <begin position="10"/>
        <end position="20"/>
    </location>
</feature>
<accession>A0A846YIA3</accession>
<dbReference type="Gene3D" id="2.70.150.10">
    <property type="entry name" value="Calcium-transporting ATPase, cytoplasmic transduction domain A"/>
    <property type="match status" value="1"/>
</dbReference>
<evidence type="ECO:0000313" key="15">
    <source>
        <dbReference type="Proteomes" id="UP000570678"/>
    </source>
</evidence>
<evidence type="ECO:0000256" key="12">
    <source>
        <dbReference type="SAM" id="Phobius"/>
    </source>
</evidence>
<evidence type="ECO:0000256" key="6">
    <source>
        <dbReference type="ARBA" id="ARBA00022840"/>
    </source>
</evidence>
<reference evidence="14 15" key="1">
    <citation type="submission" date="2020-04" db="EMBL/GenBank/DDBJ databases">
        <title>MicrobeNet Type strains.</title>
        <authorList>
            <person name="Nicholson A.C."/>
        </authorList>
    </citation>
    <scope>NUCLEOTIDE SEQUENCE [LARGE SCALE GENOMIC DNA]</scope>
    <source>
        <strain evidence="14 15">JCM 3332</strain>
    </source>
</reference>
<dbReference type="Pfam" id="PF13246">
    <property type="entry name" value="Cation_ATPase"/>
    <property type="match status" value="1"/>
</dbReference>
<name>A0A846YIA3_9NOCA</name>
<dbReference type="PANTHER" id="PTHR43294:SF21">
    <property type="entry name" value="CATION TRANSPORTING ATPASE"/>
    <property type="match status" value="1"/>
</dbReference>
<dbReference type="Proteomes" id="UP000570678">
    <property type="component" value="Unassembled WGS sequence"/>
</dbReference>
<dbReference type="PRINTS" id="PR00120">
    <property type="entry name" value="HATPASE"/>
</dbReference>
<dbReference type="SFLD" id="SFLDS00003">
    <property type="entry name" value="Haloacid_Dehalogenase"/>
    <property type="match status" value="1"/>
</dbReference>
<dbReference type="InterPro" id="IPR044492">
    <property type="entry name" value="P_typ_ATPase_HD_dom"/>
</dbReference>
<feature type="transmembrane region" description="Helical" evidence="12">
    <location>
        <begin position="820"/>
        <end position="841"/>
    </location>
</feature>
<keyword evidence="15" id="KW-1185">Reference proteome</keyword>
<comment type="caution">
    <text evidence="14">The sequence shown here is derived from an EMBL/GenBank/DDBJ whole genome shotgun (WGS) entry which is preliminary data.</text>
</comment>
<evidence type="ECO:0000256" key="10">
    <source>
        <dbReference type="ARBA" id="ARBA00049360"/>
    </source>
</evidence>
<evidence type="ECO:0000259" key="13">
    <source>
        <dbReference type="SMART" id="SM00831"/>
    </source>
</evidence>
<comment type="subcellular location">
    <subcellularLocation>
        <location evidence="1">Cell membrane</location>
        <topology evidence="1">Multi-pass membrane protein</topology>
    </subcellularLocation>
</comment>
<dbReference type="InterPro" id="IPR023299">
    <property type="entry name" value="ATPase_P-typ_cyto_dom_N"/>
</dbReference>
<dbReference type="PRINTS" id="PR00119">
    <property type="entry name" value="CATATPASE"/>
</dbReference>
<feature type="transmembrane region" description="Helical" evidence="12">
    <location>
        <begin position="95"/>
        <end position="113"/>
    </location>
</feature>
<evidence type="ECO:0000256" key="8">
    <source>
        <dbReference type="ARBA" id="ARBA00022989"/>
    </source>
</evidence>
<dbReference type="PROSITE" id="PS00154">
    <property type="entry name" value="ATPASE_E1_E2"/>
    <property type="match status" value="1"/>
</dbReference>
<dbReference type="SUPFAM" id="SSF56784">
    <property type="entry name" value="HAD-like"/>
    <property type="match status" value="1"/>
</dbReference>
<comment type="similarity">
    <text evidence="2">Belongs to the cation transport ATPase (P-type) (TC 3.A.3) family. Type IIA subfamily.</text>
</comment>
<dbReference type="SUPFAM" id="SSF81665">
    <property type="entry name" value="Calcium ATPase, transmembrane domain M"/>
    <property type="match status" value="1"/>
</dbReference>
<dbReference type="InterPro" id="IPR023214">
    <property type="entry name" value="HAD_sf"/>
</dbReference>
<keyword evidence="4 12" id="KW-0812">Transmembrane</keyword>
<feature type="region of interest" description="Disordered" evidence="11">
    <location>
        <begin position="902"/>
        <end position="923"/>
    </location>
</feature>
<evidence type="ECO:0000256" key="11">
    <source>
        <dbReference type="SAM" id="MobiDB-lite"/>
    </source>
</evidence>
<dbReference type="RefSeq" id="WP_063916037.1">
    <property type="nucleotide sequence ID" value="NZ_JAAXOT010000015.1"/>
</dbReference>
<dbReference type="EMBL" id="JAAXOT010000015">
    <property type="protein sequence ID" value="NKY59346.1"/>
    <property type="molecule type" value="Genomic_DNA"/>
</dbReference>
<evidence type="ECO:0000256" key="1">
    <source>
        <dbReference type="ARBA" id="ARBA00004651"/>
    </source>
</evidence>
<dbReference type="GO" id="GO:0005886">
    <property type="term" value="C:plasma membrane"/>
    <property type="evidence" value="ECO:0007669"/>
    <property type="project" value="UniProtKB-SubCell"/>
</dbReference>
<dbReference type="SUPFAM" id="SSF81653">
    <property type="entry name" value="Calcium ATPase, transduction domain A"/>
    <property type="match status" value="1"/>
</dbReference>
<dbReference type="InterPro" id="IPR059000">
    <property type="entry name" value="ATPase_P-type_domA"/>
</dbReference>
<dbReference type="SFLD" id="SFLDG00002">
    <property type="entry name" value="C1.7:_P-type_atpase_like"/>
    <property type="match status" value="1"/>
</dbReference>
<feature type="compositionally biased region" description="Low complexity" evidence="11">
    <location>
        <begin position="902"/>
        <end position="915"/>
    </location>
</feature>
<dbReference type="Gene3D" id="3.40.1110.10">
    <property type="entry name" value="Calcium-transporting ATPase, cytoplasmic domain N"/>
    <property type="match status" value="1"/>
</dbReference>
<dbReference type="SFLD" id="SFLDF00027">
    <property type="entry name" value="p-type_atpase"/>
    <property type="match status" value="1"/>
</dbReference>
<feature type="transmembrane region" description="Helical" evidence="12">
    <location>
        <begin position="853"/>
        <end position="872"/>
    </location>
</feature>
<dbReference type="Gene3D" id="1.20.1110.10">
    <property type="entry name" value="Calcium-transporting ATPase, transmembrane domain"/>
    <property type="match status" value="2"/>
</dbReference>
<feature type="domain" description="Cation-transporting P-type ATPase N-terminal" evidence="13">
    <location>
        <begin position="20"/>
        <end position="93"/>
    </location>
</feature>
<organism evidence="14 15">
    <name type="scientific">Nocardia flavorosea</name>
    <dbReference type="NCBI Taxonomy" id="53429"/>
    <lineage>
        <taxon>Bacteria</taxon>
        <taxon>Bacillati</taxon>
        <taxon>Actinomycetota</taxon>
        <taxon>Actinomycetes</taxon>
        <taxon>Mycobacteriales</taxon>
        <taxon>Nocardiaceae</taxon>
        <taxon>Nocardia</taxon>
    </lineage>
</organism>
<comment type="catalytic activity">
    <reaction evidence="10">
        <text>ATP + H2O = ADP + phosphate + H(+)</text>
        <dbReference type="Rhea" id="RHEA:13065"/>
        <dbReference type="ChEBI" id="CHEBI:15377"/>
        <dbReference type="ChEBI" id="CHEBI:15378"/>
        <dbReference type="ChEBI" id="CHEBI:30616"/>
        <dbReference type="ChEBI" id="CHEBI:43474"/>
        <dbReference type="ChEBI" id="CHEBI:456216"/>
    </reaction>
</comment>
<feature type="region of interest" description="Disordered" evidence="11">
    <location>
        <begin position="1"/>
        <end position="20"/>
    </location>
</feature>
<dbReference type="InterPro" id="IPR004014">
    <property type="entry name" value="ATPase_P-typ_cation-transptr_N"/>
</dbReference>
<evidence type="ECO:0000256" key="5">
    <source>
        <dbReference type="ARBA" id="ARBA00022741"/>
    </source>
</evidence>
<evidence type="ECO:0000313" key="14">
    <source>
        <dbReference type="EMBL" id="NKY59346.1"/>
    </source>
</evidence>
<dbReference type="AlphaFoldDB" id="A0A846YIA3"/>
<dbReference type="InterPro" id="IPR050510">
    <property type="entry name" value="Cation_transp_ATPase_P-type"/>
</dbReference>
<keyword evidence="3" id="KW-1003">Cell membrane</keyword>
<dbReference type="Pfam" id="PF00690">
    <property type="entry name" value="Cation_ATPase_N"/>
    <property type="match status" value="1"/>
</dbReference>
<protein>
    <submittedName>
        <fullName evidence="14">Cation-transporting P-type ATPase</fullName>
    </submittedName>
</protein>
<keyword evidence="9 12" id="KW-0472">Membrane</keyword>
<evidence type="ECO:0000256" key="7">
    <source>
        <dbReference type="ARBA" id="ARBA00022967"/>
    </source>
</evidence>
<keyword evidence="5" id="KW-0547">Nucleotide-binding</keyword>
<dbReference type="InterPro" id="IPR008250">
    <property type="entry name" value="ATPase_P-typ_transduc_dom_A_sf"/>
</dbReference>
<dbReference type="SMART" id="SM00831">
    <property type="entry name" value="Cation_ATPase_N"/>
    <property type="match status" value="1"/>
</dbReference>
<feature type="transmembrane region" description="Helical" evidence="12">
    <location>
        <begin position="256"/>
        <end position="278"/>
    </location>
</feature>
<keyword evidence="7" id="KW-1278">Translocase</keyword>
<keyword evidence="8 12" id="KW-1133">Transmembrane helix</keyword>
<dbReference type="PANTHER" id="PTHR43294">
    <property type="entry name" value="SODIUM/POTASSIUM-TRANSPORTING ATPASE SUBUNIT ALPHA"/>
    <property type="match status" value="1"/>
</dbReference>
<dbReference type="InterPro" id="IPR018303">
    <property type="entry name" value="ATPase_P-typ_P_site"/>
</dbReference>
<gene>
    <name evidence="14" type="ORF">HGA15_24960</name>
</gene>
<dbReference type="InterPro" id="IPR036412">
    <property type="entry name" value="HAD-like_sf"/>
</dbReference>
<evidence type="ECO:0000256" key="3">
    <source>
        <dbReference type="ARBA" id="ARBA00022475"/>
    </source>
</evidence>
<dbReference type="GO" id="GO:0016887">
    <property type="term" value="F:ATP hydrolysis activity"/>
    <property type="evidence" value="ECO:0007669"/>
    <property type="project" value="InterPro"/>
</dbReference>
<dbReference type="InterPro" id="IPR023298">
    <property type="entry name" value="ATPase_P-typ_TM_dom_sf"/>
</dbReference>
<feature type="transmembrane region" description="Helical" evidence="12">
    <location>
        <begin position="780"/>
        <end position="799"/>
    </location>
</feature>
<evidence type="ECO:0000256" key="4">
    <source>
        <dbReference type="ARBA" id="ARBA00022692"/>
    </source>
</evidence>
<dbReference type="InterPro" id="IPR006068">
    <property type="entry name" value="ATPase_P-typ_cation-transptr_C"/>
</dbReference>
<proteinExistence type="inferred from homology"/>
<dbReference type="Gene3D" id="3.40.50.1000">
    <property type="entry name" value="HAD superfamily/HAD-like"/>
    <property type="match status" value="1"/>
</dbReference>
<dbReference type="InterPro" id="IPR001757">
    <property type="entry name" value="P_typ_ATPase"/>
</dbReference>
<feature type="transmembrane region" description="Helical" evidence="12">
    <location>
        <begin position="732"/>
        <end position="760"/>
    </location>
</feature>
<dbReference type="GO" id="GO:0005524">
    <property type="term" value="F:ATP binding"/>
    <property type="evidence" value="ECO:0007669"/>
    <property type="project" value="UniProtKB-KW"/>
</dbReference>
<sequence>MHIIGSAHPPPDRREPDAAVDPREPIAALLRDLRTGYDGLTAREAARRLDLYGLNELPLRRGTPWWAALGRQFVHPLALLLWVAAALALGSGAAALGNAILVVIVLNAVLAFWQENQAEHAVRALSRFLPDQVCVVRDGERVPVPASRLVRGDVLLIEEGERIPADARLIAGTAEVDMSALTGESALVVRTADDADTADRSLDSPVLLFSGTACVGGSGRAVVHSTGVHTELGRIAALSQHVHREESPLEHQVRRVAWLIAAVAVGAGAAFLPLGLLAGLSLGAAFLFAIGLLVANVPEGLLPTITLALAAGVRSMAGRGAVVKRLSAVETLGSTTVICTDKTGTLTMNAMRVIEVTGNPGDTADIVARCATADPGEHAGGDPMEIALLRYAADRDRAVPMARRDTERLALNDFDAQRKMMSTVDDIGGTARVHVKGAPEAVLPRCTRWPRDATADQVRAQVDELAGRGLRVLAVARRRADGAPPRDAESAEQDLTFVGLVGLLDPPRPEVPAAVRAVHTAGIRVHVITGDNGRTAAEIARQVGLGADRVVDGNTVDEMSDERLDGLLAEPGEIVFARTTPEMKLRIADALRQNGEVVAMTGDGVNDAPALRRADIGVAMGRGGTDVAREAATLILTDDNFATIAVGIEEGRRVFDNVRKFVLYIFAHAVPEVVPFLLFALSGGAIPLPLTVLQILAIDLGTETLPALALGREPAEPGLMDRPPRPRREGVITRWLLLRAWALLGVVSAVLVTAGFFVVLFAAGWHPGAPVGPDAPLHHAYMQATTMTFAGIVTCQLGTAFAARTEWASLRSVGLTSNRLLLAGCLFEIVFAAALIYAPPLQAVFGTAALEPWMVAITLPFPVVVWAADELLRRHRRRRAPRPGTRGAFLPVGSAALPVIRGPAEARPAAPGRPNPGDRIRPQ</sequence>
<dbReference type="NCBIfam" id="TIGR01494">
    <property type="entry name" value="ATPase_P-type"/>
    <property type="match status" value="3"/>
</dbReference>
<dbReference type="SUPFAM" id="SSF81660">
    <property type="entry name" value="Metal cation-transporting ATPase, ATP-binding domain N"/>
    <property type="match status" value="1"/>
</dbReference>